<accession>R7W2G0</accession>
<sequence>MWVYEGDEDDDSTKVHSASLQELVIEDFVAKQVSIVAPILKQLTVSLRAEGQVSISILAPMIENVSWQWLYGPGIIAFGLWIVVMLSLQTADTQGQLTSLHIHAQTWFFLSNEEDNFAQEIEKHMVVDFSALELHLTTKGHVIGAFVSHLLGFNRIRSVIQRLKVALLRFEERGVCSANCSCQPTNWRTQIIPLTALEEVEIDGFEGEDHELDFLKLVFSCAPMLKEVIVKLSGEVSSSDDRCTKIYDIFREYSSVKCNLYLSSDATRIQSQVVIDFNVMQNLYSCCNVPFTCQL</sequence>
<proteinExistence type="predicted"/>
<protein>
    <recommendedName>
        <fullName evidence="1">FBD domain-containing protein</fullName>
    </recommendedName>
</protein>
<dbReference type="InterPro" id="IPR006566">
    <property type="entry name" value="FBD"/>
</dbReference>
<dbReference type="InterPro" id="IPR055312">
    <property type="entry name" value="FBL15-like"/>
</dbReference>
<reference evidence="2" key="1">
    <citation type="submission" date="2015-06" db="UniProtKB">
        <authorList>
            <consortium name="EnsemblPlants"/>
        </authorList>
    </citation>
    <scope>IDENTIFICATION</scope>
</reference>
<dbReference type="EnsemblPlants" id="EMT13501">
    <property type="protein sequence ID" value="EMT13501"/>
    <property type="gene ID" value="F775_23483"/>
</dbReference>
<organism evidence="2">
    <name type="scientific">Aegilops tauschii</name>
    <name type="common">Tausch's goatgrass</name>
    <name type="synonym">Aegilops squarrosa</name>
    <dbReference type="NCBI Taxonomy" id="37682"/>
    <lineage>
        <taxon>Eukaryota</taxon>
        <taxon>Viridiplantae</taxon>
        <taxon>Streptophyta</taxon>
        <taxon>Embryophyta</taxon>
        <taxon>Tracheophyta</taxon>
        <taxon>Spermatophyta</taxon>
        <taxon>Magnoliopsida</taxon>
        <taxon>Liliopsida</taxon>
        <taxon>Poales</taxon>
        <taxon>Poaceae</taxon>
        <taxon>BOP clade</taxon>
        <taxon>Pooideae</taxon>
        <taxon>Triticodae</taxon>
        <taxon>Triticeae</taxon>
        <taxon>Triticinae</taxon>
        <taxon>Aegilops</taxon>
    </lineage>
</organism>
<dbReference type="AlphaFoldDB" id="R7W2G0"/>
<dbReference type="PANTHER" id="PTHR34709">
    <property type="entry name" value="OS10G0396666 PROTEIN"/>
    <property type="match status" value="1"/>
</dbReference>
<feature type="domain" description="FBD" evidence="1">
    <location>
        <begin position="195"/>
        <end position="229"/>
    </location>
</feature>
<dbReference type="Pfam" id="PF08387">
    <property type="entry name" value="FBD"/>
    <property type="match status" value="1"/>
</dbReference>
<dbReference type="ExpressionAtlas" id="R7W2G0">
    <property type="expression patterns" value="baseline"/>
</dbReference>
<evidence type="ECO:0000313" key="2">
    <source>
        <dbReference type="EnsemblPlants" id="EMT13501"/>
    </source>
</evidence>
<name>R7W2G0_AEGTA</name>
<dbReference type="PANTHER" id="PTHR34709:SF37">
    <property type="entry name" value="F-BOX DOMAIN-CONTAINING PROTEIN"/>
    <property type="match status" value="1"/>
</dbReference>
<evidence type="ECO:0000259" key="1">
    <source>
        <dbReference type="Pfam" id="PF08387"/>
    </source>
</evidence>